<dbReference type="EMBL" id="KE346180">
    <property type="protein sequence ID" value="EXC28684.1"/>
    <property type="molecule type" value="Genomic_DNA"/>
</dbReference>
<protein>
    <submittedName>
        <fullName evidence="1">Uncharacterized protein</fullName>
    </submittedName>
</protein>
<proteinExistence type="predicted"/>
<dbReference type="AlphaFoldDB" id="W9SEG8"/>
<accession>W9SEG8</accession>
<reference evidence="2" key="1">
    <citation type="submission" date="2013-01" db="EMBL/GenBank/DDBJ databases">
        <title>Draft Genome Sequence of a Mulberry Tree, Morus notabilis C.K. Schneid.</title>
        <authorList>
            <person name="He N."/>
            <person name="Zhao S."/>
        </authorList>
    </citation>
    <scope>NUCLEOTIDE SEQUENCE</scope>
</reference>
<evidence type="ECO:0000313" key="2">
    <source>
        <dbReference type="Proteomes" id="UP000030645"/>
    </source>
</evidence>
<keyword evidence="2" id="KW-1185">Reference proteome</keyword>
<sequence>MGKLTSSSGCYVVNNILSCNIKHIYAHLGKARYVSKVDNLDKNSGSHYVIHQSAKPPMGSYSSNLEVKGLEYHGPRMWLFYNSQQARSGPYEKFLIQKLCWAKIQSK</sequence>
<evidence type="ECO:0000313" key="1">
    <source>
        <dbReference type="EMBL" id="EXC28684.1"/>
    </source>
</evidence>
<organism evidence="1 2">
    <name type="scientific">Morus notabilis</name>
    <dbReference type="NCBI Taxonomy" id="981085"/>
    <lineage>
        <taxon>Eukaryota</taxon>
        <taxon>Viridiplantae</taxon>
        <taxon>Streptophyta</taxon>
        <taxon>Embryophyta</taxon>
        <taxon>Tracheophyta</taxon>
        <taxon>Spermatophyta</taxon>
        <taxon>Magnoliopsida</taxon>
        <taxon>eudicotyledons</taxon>
        <taxon>Gunneridae</taxon>
        <taxon>Pentapetalae</taxon>
        <taxon>rosids</taxon>
        <taxon>fabids</taxon>
        <taxon>Rosales</taxon>
        <taxon>Moraceae</taxon>
        <taxon>Moreae</taxon>
        <taxon>Morus</taxon>
    </lineage>
</organism>
<gene>
    <name evidence="1" type="ORF">L484_006980</name>
</gene>
<dbReference type="Proteomes" id="UP000030645">
    <property type="component" value="Unassembled WGS sequence"/>
</dbReference>
<name>W9SEG8_9ROSA</name>